<dbReference type="PANTHER" id="PTHR45913">
    <property type="entry name" value="EPM2A-INTERACTING PROTEIN 1"/>
    <property type="match status" value="1"/>
</dbReference>
<evidence type="ECO:0008006" key="3">
    <source>
        <dbReference type="Google" id="ProtNLM"/>
    </source>
</evidence>
<comment type="caution">
    <text evidence="1">The sequence shown here is derived from an EMBL/GenBank/DDBJ whole genome shotgun (WGS) entry which is preliminary data.</text>
</comment>
<dbReference type="AlphaFoldDB" id="A0AAV0VNY0"/>
<name>A0AAV0VNY0_9HEMI</name>
<sequence>MKEVVSIINFIRSNGLNHRQFQSFLIEINGEYGDVLYYTAVRWLSRGRVLERFFMLRQEIYNFLKEKGKNASMLENQTWISELAFCVDILKYINEINIKLQGKNQLIPDMWFHIKSFEMKLKLLQTHIEKNELTHFPNCKKLFESSEFSLSRVKFVEAISILQQEFNNRFQDFKRHSQYFQLLANPFNIDVEDIPVELQMEIIDLQPQDILKDSFKASPLLFFAELPASLSLLSSCNFHTFIL</sequence>
<protein>
    <recommendedName>
        <fullName evidence="3">General transcription factor II-I repeat domain-containing protein 2</fullName>
    </recommendedName>
</protein>
<proteinExistence type="predicted"/>
<organism evidence="1 2">
    <name type="scientific">Macrosiphum euphorbiae</name>
    <name type="common">potato aphid</name>
    <dbReference type="NCBI Taxonomy" id="13131"/>
    <lineage>
        <taxon>Eukaryota</taxon>
        <taxon>Metazoa</taxon>
        <taxon>Ecdysozoa</taxon>
        <taxon>Arthropoda</taxon>
        <taxon>Hexapoda</taxon>
        <taxon>Insecta</taxon>
        <taxon>Pterygota</taxon>
        <taxon>Neoptera</taxon>
        <taxon>Paraneoptera</taxon>
        <taxon>Hemiptera</taxon>
        <taxon>Sternorrhyncha</taxon>
        <taxon>Aphidomorpha</taxon>
        <taxon>Aphidoidea</taxon>
        <taxon>Aphididae</taxon>
        <taxon>Macrosiphini</taxon>
        <taxon>Macrosiphum</taxon>
    </lineage>
</organism>
<dbReference type="PANTHER" id="PTHR45913:SF21">
    <property type="entry name" value="DUF4371 DOMAIN-CONTAINING PROTEIN"/>
    <property type="match status" value="1"/>
</dbReference>
<accession>A0AAV0VNY0</accession>
<dbReference type="EMBL" id="CARXXK010000001">
    <property type="protein sequence ID" value="CAI6345999.1"/>
    <property type="molecule type" value="Genomic_DNA"/>
</dbReference>
<evidence type="ECO:0000313" key="1">
    <source>
        <dbReference type="EMBL" id="CAI6345999.1"/>
    </source>
</evidence>
<gene>
    <name evidence="1" type="ORF">MEUPH1_LOCUS2949</name>
</gene>
<dbReference type="Proteomes" id="UP001160148">
    <property type="component" value="Unassembled WGS sequence"/>
</dbReference>
<reference evidence="1 2" key="1">
    <citation type="submission" date="2023-01" db="EMBL/GenBank/DDBJ databases">
        <authorList>
            <person name="Whitehead M."/>
        </authorList>
    </citation>
    <scope>NUCLEOTIDE SEQUENCE [LARGE SCALE GENOMIC DNA]</scope>
</reference>
<keyword evidence="2" id="KW-1185">Reference proteome</keyword>
<evidence type="ECO:0000313" key="2">
    <source>
        <dbReference type="Proteomes" id="UP001160148"/>
    </source>
</evidence>